<sequence length="274" mass="30938">MILGRRQEKHSPTVAWTQEKYFMVLIKILENRGEVNGTLILDIAAWDTHALATMVLAIMAEEVSGYKVSISKGGSGVEITQRMSSVGTGICTPNHLNIEVWTSSTMSDLRVYFNESYQVGGVGYFGLSGVYTTHQFVLDGMDASPPYFPDFWKHYKTSEDLIDALDVVSFKTSSKYYPPADTDPSPGDYKPKRVQNVNRRERHYDQGYFQAVFDNLDIPAYFCFIGYDGVNNYASEAAKSGAPILFYHYEPDLFHVTHKGMFDRVALPRTDAER</sequence>
<comment type="caution">
    <text evidence="1">The sequence shown here is derived from an EMBL/GenBank/DDBJ whole genome shotgun (WGS) entry which is preliminary data.</text>
</comment>
<protein>
    <submittedName>
        <fullName evidence="1">Transmembrane protein</fullName>
    </submittedName>
</protein>
<evidence type="ECO:0000313" key="2">
    <source>
        <dbReference type="Proteomes" id="UP000237271"/>
    </source>
</evidence>
<dbReference type="AlphaFoldDB" id="A0A2P4YPS7"/>
<keyword evidence="1" id="KW-0472">Membrane</keyword>
<dbReference type="Proteomes" id="UP000237271">
    <property type="component" value="Unassembled WGS sequence"/>
</dbReference>
<feature type="non-terminal residue" evidence="1">
    <location>
        <position position="274"/>
    </location>
</feature>
<organism evidence="1 2">
    <name type="scientific">Phytophthora palmivora</name>
    <dbReference type="NCBI Taxonomy" id="4796"/>
    <lineage>
        <taxon>Eukaryota</taxon>
        <taxon>Sar</taxon>
        <taxon>Stramenopiles</taxon>
        <taxon>Oomycota</taxon>
        <taxon>Peronosporomycetes</taxon>
        <taxon>Peronosporales</taxon>
        <taxon>Peronosporaceae</taxon>
        <taxon>Phytophthora</taxon>
    </lineage>
</organism>
<gene>
    <name evidence="1" type="ORF">PHPALM_2438</name>
</gene>
<keyword evidence="2" id="KW-1185">Reference proteome</keyword>
<evidence type="ECO:0000313" key="1">
    <source>
        <dbReference type="EMBL" id="POM79807.1"/>
    </source>
</evidence>
<accession>A0A2P4YPS7</accession>
<dbReference type="OrthoDB" id="2150267at2759"/>
<reference evidence="1 2" key="1">
    <citation type="journal article" date="2017" name="Genome Biol. Evol.">
        <title>Phytophthora megakarya and P. palmivora, closely related causal agents of cacao black pod rot, underwent increases in genome sizes and gene numbers by different mechanisms.</title>
        <authorList>
            <person name="Ali S.S."/>
            <person name="Shao J."/>
            <person name="Lary D.J."/>
            <person name="Kronmiller B."/>
            <person name="Shen D."/>
            <person name="Strem M.D."/>
            <person name="Amoako-Attah I."/>
            <person name="Akrofi A.Y."/>
            <person name="Begoude B.A."/>
            <person name="Ten Hoopen G.M."/>
            <person name="Coulibaly K."/>
            <person name="Kebe B.I."/>
            <person name="Melnick R.L."/>
            <person name="Guiltinan M.J."/>
            <person name="Tyler B.M."/>
            <person name="Meinhardt L.W."/>
            <person name="Bailey B.A."/>
        </authorList>
    </citation>
    <scope>NUCLEOTIDE SEQUENCE [LARGE SCALE GENOMIC DNA]</scope>
    <source>
        <strain evidence="2">sbr112.9</strain>
    </source>
</reference>
<proteinExistence type="predicted"/>
<keyword evidence="1" id="KW-0812">Transmembrane</keyword>
<dbReference type="EMBL" id="NCKW01001001">
    <property type="protein sequence ID" value="POM79807.1"/>
    <property type="molecule type" value="Genomic_DNA"/>
</dbReference>
<name>A0A2P4YPS7_9STRA</name>